<dbReference type="RefSeq" id="WP_069193591.1">
    <property type="nucleotide sequence ID" value="NZ_RLII01000004.1"/>
</dbReference>
<dbReference type="AlphaFoldDB" id="A0A4Q0I5X2"/>
<gene>
    <name evidence="1" type="ORF">EFD62_05225</name>
</gene>
<dbReference type="EMBL" id="RLII01000004">
    <property type="protein sequence ID" value="RXE59721.1"/>
    <property type="molecule type" value="Genomic_DNA"/>
</dbReference>
<dbReference type="OrthoDB" id="1739522at2"/>
<evidence type="ECO:0000313" key="1">
    <source>
        <dbReference type="EMBL" id="RXE59721.1"/>
    </source>
</evidence>
<evidence type="ECO:0000313" key="2">
    <source>
        <dbReference type="Proteomes" id="UP000289166"/>
    </source>
</evidence>
<comment type="caution">
    <text evidence="1">The sequence shown here is derived from an EMBL/GenBank/DDBJ whole genome shotgun (WGS) entry which is preliminary data.</text>
</comment>
<keyword evidence="2" id="KW-1185">Reference proteome</keyword>
<sequence length="117" mass="13565">MSNNKSVYERELLYATDNENELGIVHLEVMGTNKLGRVQAVIESKSKHSALDYIDSIVDIIQKDVFKRLDIDVAKKVDIYVKLDEEDRKDHDMRNYVKVVFSDEGEKQFENVDDISI</sequence>
<protein>
    <submittedName>
        <fullName evidence="1">Uncharacterized protein</fullName>
    </submittedName>
</protein>
<reference evidence="2" key="1">
    <citation type="submission" date="2018-11" db="EMBL/GenBank/DDBJ databases">
        <title>Genome sequencing of a novel mesophilic and cellulolytic organism within the genus Hungateiclostridium.</title>
        <authorList>
            <person name="Rettenmaier R."/>
            <person name="Liebl W."/>
            <person name="Zverlov V."/>
        </authorList>
    </citation>
    <scope>NUCLEOTIDE SEQUENCE [LARGE SCALE GENOMIC DNA]</scope>
    <source>
        <strain evidence="2">N2K1</strain>
    </source>
</reference>
<organism evidence="1 2">
    <name type="scientific">Acetivibrio mesophilus</name>
    <dbReference type="NCBI Taxonomy" id="2487273"/>
    <lineage>
        <taxon>Bacteria</taxon>
        <taxon>Bacillati</taxon>
        <taxon>Bacillota</taxon>
        <taxon>Clostridia</taxon>
        <taxon>Eubacteriales</taxon>
        <taxon>Oscillospiraceae</taxon>
        <taxon>Acetivibrio</taxon>
    </lineage>
</organism>
<accession>A0A4Q0I5X2</accession>
<dbReference type="Proteomes" id="UP000289166">
    <property type="component" value="Unassembled WGS sequence"/>
</dbReference>
<proteinExistence type="predicted"/>
<name>A0A4Q0I5X2_9FIRM</name>